<keyword evidence="3" id="KW-1185">Reference proteome</keyword>
<dbReference type="SMART" id="SM00347">
    <property type="entry name" value="HTH_MARR"/>
    <property type="match status" value="1"/>
</dbReference>
<dbReference type="Gene3D" id="1.10.10.10">
    <property type="entry name" value="Winged helix-like DNA-binding domain superfamily/Winged helix DNA-binding domain"/>
    <property type="match status" value="1"/>
</dbReference>
<evidence type="ECO:0000313" key="2">
    <source>
        <dbReference type="EMBL" id="MEE6259978.1"/>
    </source>
</evidence>
<dbReference type="PRINTS" id="PR00598">
    <property type="entry name" value="HTHMARR"/>
</dbReference>
<dbReference type="InterPro" id="IPR039422">
    <property type="entry name" value="MarR/SlyA-like"/>
</dbReference>
<sequence>MADHDSTDAHVARWLPVLPDLDPDVEGAVTRASLLTSHLRRVKEKALADFDLQRHEFETLHALAGRHGRAVPSQLADDLNIAPPSVTARVDALVTRGYVRRTPSDTDRRRVDIALTEEGRTAWLDAMGLIGHEEERLLGVLTVAERRTLADLLRRVMLAAEHPSS</sequence>
<gene>
    <name evidence="2" type="ORF">V1633_15920</name>
</gene>
<evidence type="ECO:0000259" key="1">
    <source>
        <dbReference type="PROSITE" id="PS50995"/>
    </source>
</evidence>
<evidence type="ECO:0000313" key="3">
    <source>
        <dbReference type="Proteomes" id="UP001332243"/>
    </source>
</evidence>
<dbReference type="InterPro" id="IPR000835">
    <property type="entry name" value="HTH_MarR-typ"/>
</dbReference>
<comment type="caution">
    <text evidence="2">The sequence shown here is derived from an EMBL/GenBank/DDBJ whole genome shotgun (WGS) entry which is preliminary data.</text>
</comment>
<dbReference type="InterPro" id="IPR036388">
    <property type="entry name" value="WH-like_DNA-bd_sf"/>
</dbReference>
<dbReference type="Pfam" id="PF12802">
    <property type="entry name" value="MarR_2"/>
    <property type="match status" value="1"/>
</dbReference>
<dbReference type="PANTHER" id="PTHR33164">
    <property type="entry name" value="TRANSCRIPTIONAL REGULATOR, MARR FAMILY"/>
    <property type="match status" value="1"/>
</dbReference>
<reference evidence="2 3" key="1">
    <citation type="submission" date="2024-01" db="EMBL/GenBank/DDBJ databases">
        <title>Genome insights into Plantactinospora sonchi sp. nov.</title>
        <authorList>
            <person name="Wang L."/>
        </authorList>
    </citation>
    <scope>NUCLEOTIDE SEQUENCE [LARGE SCALE GENOMIC DNA]</scope>
    <source>
        <strain evidence="2 3">NEAU-QY2</strain>
    </source>
</reference>
<name>A0ABU7RTZ3_9ACTN</name>
<organism evidence="2 3">
    <name type="scientific">Plantactinospora sonchi</name>
    <dbReference type="NCBI Taxonomy" id="1544735"/>
    <lineage>
        <taxon>Bacteria</taxon>
        <taxon>Bacillati</taxon>
        <taxon>Actinomycetota</taxon>
        <taxon>Actinomycetes</taxon>
        <taxon>Micromonosporales</taxon>
        <taxon>Micromonosporaceae</taxon>
        <taxon>Plantactinospora</taxon>
    </lineage>
</organism>
<dbReference type="RefSeq" id="WP_331215086.1">
    <property type="nucleotide sequence ID" value="NZ_JAZGQK010000012.1"/>
</dbReference>
<accession>A0ABU7RTZ3</accession>
<dbReference type="SUPFAM" id="SSF46785">
    <property type="entry name" value="Winged helix' DNA-binding domain"/>
    <property type="match status" value="1"/>
</dbReference>
<feature type="domain" description="HTH marR-type" evidence="1">
    <location>
        <begin position="22"/>
        <end position="158"/>
    </location>
</feature>
<dbReference type="Proteomes" id="UP001332243">
    <property type="component" value="Unassembled WGS sequence"/>
</dbReference>
<dbReference type="InterPro" id="IPR036390">
    <property type="entry name" value="WH_DNA-bd_sf"/>
</dbReference>
<dbReference type="EMBL" id="JAZGQK010000012">
    <property type="protein sequence ID" value="MEE6259978.1"/>
    <property type="molecule type" value="Genomic_DNA"/>
</dbReference>
<proteinExistence type="predicted"/>
<dbReference type="PANTHER" id="PTHR33164:SF104">
    <property type="entry name" value="TRANSCRIPTIONAL REGULATORY PROTEIN"/>
    <property type="match status" value="1"/>
</dbReference>
<protein>
    <submittedName>
        <fullName evidence="2">MarR family transcriptional regulator</fullName>
    </submittedName>
</protein>
<dbReference type="PROSITE" id="PS50995">
    <property type="entry name" value="HTH_MARR_2"/>
    <property type="match status" value="1"/>
</dbReference>